<dbReference type="Proteomes" id="UP000091820">
    <property type="component" value="Unassembled WGS sequence"/>
</dbReference>
<name>A0A1A9W969_9MUSC</name>
<accession>A0A1A9W969</accession>
<dbReference type="AlphaFoldDB" id="A0A1A9W969"/>
<proteinExistence type="predicted"/>
<evidence type="ECO:0000313" key="1">
    <source>
        <dbReference type="EnsemblMetazoa" id="GBRI010812-PA"/>
    </source>
</evidence>
<organism evidence="1 2">
    <name type="scientific">Glossina brevipalpis</name>
    <dbReference type="NCBI Taxonomy" id="37001"/>
    <lineage>
        <taxon>Eukaryota</taxon>
        <taxon>Metazoa</taxon>
        <taxon>Ecdysozoa</taxon>
        <taxon>Arthropoda</taxon>
        <taxon>Hexapoda</taxon>
        <taxon>Insecta</taxon>
        <taxon>Pterygota</taxon>
        <taxon>Neoptera</taxon>
        <taxon>Endopterygota</taxon>
        <taxon>Diptera</taxon>
        <taxon>Brachycera</taxon>
        <taxon>Muscomorpha</taxon>
        <taxon>Hippoboscoidea</taxon>
        <taxon>Glossinidae</taxon>
        <taxon>Glossina</taxon>
    </lineage>
</organism>
<dbReference type="EnsemblMetazoa" id="GBRI010812-RA">
    <property type="protein sequence ID" value="GBRI010812-PA"/>
    <property type="gene ID" value="GBRI010812"/>
</dbReference>
<reference evidence="1" key="2">
    <citation type="submission" date="2020-05" db="UniProtKB">
        <authorList>
            <consortium name="EnsemblMetazoa"/>
        </authorList>
    </citation>
    <scope>IDENTIFICATION</scope>
    <source>
        <strain evidence="1">IAEA</strain>
    </source>
</reference>
<dbReference type="VEuPathDB" id="VectorBase:GBRI010812"/>
<sequence>MGAHCKDEQMRIGNAHGLLPKKRSEVFDYMDNYQSIPNGCLSADSVIFVSSSSLEIISFSKDDDNVDAGNLSNSQRSKYSPISTAPILQNSYLNWESMSPSELLMMNNQMWYTRHKL</sequence>
<evidence type="ECO:0000313" key="2">
    <source>
        <dbReference type="Proteomes" id="UP000091820"/>
    </source>
</evidence>
<protein>
    <submittedName>
        <fullName evidence="1">Uncharacterized protein</fullName>
    </submittedName>
</protein>
<keyword evidence="2" id="KW-1185">Reference proteome</keyword>
<reference evidence="2" key="1">
    <citation type="submission" date="2014-03" db="EMBL/GenBank/DDBJ databases">
        <authorList>
            <person name="Aksoy S."/>
            <person name="Warren W."/>
            <person name="Wilson R.K."/>
        </authorList>
    </citation>
    <scope>NUCLEOTIDE SEQUENCE [LARGE SCALE GENOMIC DNA]</scope>
    <source>
        <strain evidence="2">IAEA</strain>
    </source>
</reference>